<dbReference type="GO" id="GO:0005737">
    <property type="term" value="C:cytoplasm"/>
    <property type="evidence" value="ECO:0007669"/>
    <property type="project" value="UniProtKB-SubCell"/>
</dbReference>
<protein>
    <submittedName>
        <fullName evidence="4">PA26 p53-induced protein-domain-containing protein</fullName>
    </submittedName>
</protein>
<keyword evidence="5" id="KW-1185">Reference proteome</keyword>
<dbReference type="InterPro" id="IPR006730">
    <property type="entry name" value="Sestrin"/>
</dbReference>
<organism evidence="4 5">
    <name type="scientific">Protomyces lactucae-debilis</name>
    <dbReference type="NCBI Taxonomy" id="2754530"/>
    <lineage>
        <taxon>Eukaryota</taxon>
        <taxon>Fungi</taxon>
        <taxon>Dikarya</taxon>
        <taxon>Ascomycota</taxon>
        <taxon>Taphrinomycotina</taxon>
        <taxon>Taphrinomycetes</taxon>
        <taxon>Taphrinales</taxon>
        <taxon>Protomycetaceae</taxon>
        <taxon>Protomyces</taxon>
    </lineage>
</organism>
<gene>
    <name evidence="4" type="ORF">BCR37DRAFT_369444</name>
</gene>
<dbReference type="InterPro" id="IPR029032">
    <property type="entry name" value="AhpD-like"/>
</dbReference>
<comment type="similarity">
    <text evidence="2">Belongs to the sestrin family.</text>
</comment>
<reference evidence="4 5" key="1">
    <citation type="submission" date="2016-07" db="EMBL/GenBank/DDBJ databases">
        <title>Pervasive Adenine N6-methylation of Active Genes in Fungi.</title>
        <authorList>
            <consortium name="DOE Joint Genome Institute"/>
            <person name="Mondo S.J."/>
            <person name="Dannebaum R.O."/>
            <person name="Kuo R.C."/>
            <person name="Labutti K."/>
            <person name="Haridas S."/>
            <person name="Kuo A."/>
            <person name="Salamov A."/>
            <person name="Ahrendt S.R."/>
            <person name="Lipzen A."/>
            <person name="Sullivan W."/>
            <person name="Andreopoulos W.B."/>
            <person name="Clum A."/>
            <person name="Lindquist E."/>
            <person name="Daum C."/>
            <person name="Ramamoorthy G.K."/>
            <person name="Gryganskyi A."/>
            <person name="Culley D."/>
            <person name="Magnuson J.K."/>
            <person name="James T.Y."/>
            <person name="O'Malley M.A."/>
            <person name="Stajich J.E."/>
            <person name="Spatafora J.W."/>
            <person name="Visel A."/>
            <person name="Grigoriev I.V."/>
        </authorList>
    </citation>
    <scope>NUCLEOTIDE SEQUENCE [LARGE SCALE GENOMIC DNA]</scope>
    <source>
        <strain evidence="4 5">12-1054</strain>
    </source>
</reference>
<accession>A0A1Y2F9A7</accession>
<dbReference type="OrthoDB" id="337464at2759"/>
<evidence type="ECO:0000313" key="4">
    <source>
        <dbReference type="EMBL" id="ORY80500.1"/>
    </source>
</evidence>
<evidence type="ECO:0000313" key="5">
    <source>
        <dbReference type="Proteomes" id="UP000193685"/>
    </source>
</evidence>
<dbReference type="SUPFAM" id="SSF69118">
    <property type="entry name" value="AhpD-like"/>
    <property type="match status" value="1"/>
</dbReference>
<dbReference type="RefSeq" id="XP_040724388.1">
    <property type="nucleotide sequence ID" value="XM_040868313.1"/>
</dbReference>
<dbReference type="AlphaFoldDB" id="A0A1Y2F9A7"/>
<dbReference type="PANTHER" id="PTHR12474:SF0">
    <property type="entry name" value="SESTRIN HOMOLOG"/>
    <property type="match status" value="1"/>
</dbReference>
<evidence type="ECO:0000256" key="3">
    <source>
        <dbReference type="ARBA" id="ARBA00022490"/>
    </source>
</evidence>
<dbReference type="GO" id="GO:0016239">
    <property type="term" value="P:positive regulation of macroautophagy"/>
    <property type="evidence" value="ECO:0007669"/>
    <property type="project" value="TreeGrafter"/>
</dbReference>
<dbReference type="Pfam" id="PF04636">
    <property type="entry name" value="PA26"/>
    <property type="match status" value="1"/>
</dbReference>
<evidence type="ECO:0000256" key="2">
    <source>
        <dbReference type="ARBA" id="ARBA00008350"/>
    </source>
</evidence>
<dbReference type="GO" id="GO:0071233">
    <property type="term" value="P:cellular response to L-leucine"/>
    <property type="evidence" value="ECO:0007669"/>
    <property type="project" value="TreeGrafter"/>
</dbReference>
<dbReference type="GO" id="GO:1990253">
    <property type="term" value="P:cellular response to leucine starvation"/>
    <property type="evidence" value="ECO:0007669"/>
    <property type="project" value="TreeGrafter"/>
</dbReference>
<dbReference type="PANTHER" id="PTHR12474">
    <property type="entry name" value="P53 REGULATED PA26 NUCLEAR PROTEIN SESTRIN"/>
    <property type="match status" value="1"/>
</dbReference>
<dbReference type="EMBL" id="MCFI01000013">
    <property type="protein sequence ID" value="ORY80500.1"/>
    <property type="molecule type" value="Genomic_DNA"/>
</dbReference>
<dbReference type="STRING" id="56484.A0A1Y2F9A7"/>
<dbReference type="GO" id="GO:0005634">
    <property type="term" value="C:nucleus"/>
    <property type="evidence" value="ECO:0007669"/>
    <property type="project" value="InterPro"/>
</dbReference>
<comment type="subcellular location">
    <subcellularLocation>
        <location evidence="1">Cytoplasm</location>
    </subcellularLocation>
</comment>
<name>A0A1Y2F9A7_PROLT</name>
<dbReference type="OMA" id="RDCCEDI"/>
<sequence>MPYSTYRPHHTDKDEWQVNSVDYRVSRRNALFEQLRSDSYETRAQALAQLLANVESWTRLAYDSRSGLNGLGLSTSPNGFSNNMYADYSMYGPEARSDSPKIDKIALQEALKTYLVLILRASIDCPFADVRRKCRYILYRVSKLSAPRPGSFSIASQSVKSSLGRSHAILSSSFLSEESDSSQLDGPSDQLDSRSAQSPSLAAAGGFETQRRASPSLRQLHISCYQASGRITNLGRILSYFPRFYETTIMLHDELIRKTGTPLQRVTRLYLCLMAAAESKSQYHISYYTYKYLQLGEHLEWLEGIDKAPRRVQKLAIVNSILAHQPWKTTRAHIQDLLGRSKDAVHTSDQWTMGELCQAMCILTVVHSQARFVLGCGVVPEPDTFGGACIRKATRNQHTLDLGEQRDGLNVVPLFMTSPHAYASKTTLTSMMAIPTVVDFSRRLSNGSEGESMPSLLRKRRLSVGGQHQNQQSEENSSTAKIPVNPILEDMSRYCRPEGDISDETFDITSDEYSILDLSEFNWEDRCCPLIGRIVPGLERILEQTLTEAQEAAGEMDEGFLFSDSHGPVDQRPLREAVWNFVLRLYGVHQDGYRYQDVNLLLNKSARRFLKKVCFNAVAVSRHDWATVGKGLTDPEKVLLTLLASHARLSASLLYAFRYCD</sequence>
<dbReference type="GeneID" id="63784912"/>
<keyword evidence="3" id="KW-0963">Cytoplasm</keyword>
<dbReference type="GO" id="GO:0016684">
    <property type="term" value="F:oxidoreductase activity, acting on peroxide as acceptor"/>
    <property type="evidence" value="ECO:0007669"/>
    <property type="project" value="TreeGrafter"/>
</dbReference>
<proteinExistence type="inferred from homology"/>
<evidence type="ECO:0000256" key="1">
    <source>
        <dbReference type="ARBA" id="ARBA00004496"/>
    </source>
</evidence>
<dbReference type="GO" id="GO:1901031">
    <property type="term" value="P:regulation of response to reactive oxygen species"/>
    <property type="evidence" value="ECO:0007669"/>
    <property type="project" value="InterPro"/>
</dbReference>
<dbReference type="GO" id="GO:0070728">
    <property type="term" value="F:L-leucine binding"/>
    <property type="evidence" value="ECO:0007669"/>
    <property type="project" value="TreeGrafter"/>
</dbReference>
<dbReference type="GO" id="GO:1904262">
    <property type="term" value="P:negative regulation of TORC1 signaling"/>
    <property type="evidence" value="ECO:0007669"/>
    <property type="project" value="TreeGrafter"/>
</dbReference>
<dbReference type="Proteomes" id="UP000193685">
    <property type="component" value="Unassembled WGS sequence"/>
</dbReference>
<comment type="caution">
    <text evidence="4">The sequence shown here is derived from an EMBL/GenBank/DDBJ whole genome shotgun (WGS) entry which is preliminary data.</text>
</comment>